<dbReference type="Pfam" id="PF00307">
    <property type="entry name" value="CH"/>
    <property type="match status" value="1"/>
</dbReference>
<dbReference type="EMBL" id="JAKMXF010000297">
    <property type="protein sequence ID" value="KAI6652913.1"/>
    <property type="molecule type" value="Genomic_DNA"/>
</dbReference>
<dbReference type="SUPFAM" id="SSF47576">
    <property type="entry name" value="Calponin-homology domain, CH-domain"/>
    <property type="match status" value="1"/>
</dbReference>
<dbReference type="PANTHER" id="PTHR47385:SF5">
    <property type="entry name" value="TRANSGELIN"/>
    <property type="match status" value="1"/>
</dbReference>
<evidence type="ECO:0000313" key="3">
    <source>
        <dbReference type="Proteomes" id="UP001165289"/>
    </source>
</evidence>
<sequence length="188" mass="21938">MAYRAPKSGIAADIQRKRQSEYKVSIEREAIEWIECVIWEQKNYSVNFHEWLLDGSILCKLFNYIEPNQIPSKHFKPTSATFKQLDNINMFIMACKNYGIKEGDLFVSLDLHEANDLAQVLSSIFSLERMAHKNGWIGPRLEAKEYEKYVKKITKSRLEEGKRIIPMQTDKRFASPELLLFGSINQFI</sequence>
<dbReference type="GO" id="GO:0015629">
    <property type="term" value="C:actin cytoskeleton"/>
    <property type="evidence" value="ECO:0007669"/>
    <property type="project" value="TreeGrafter"/>
</dbReference>
<organism evidence="2 3">
    <name type="scientific">Oopsacas minuta</name>
    <dbReference type="NCBI Taxonomy" id="111878"/>
    <lineage>
        <taxon>Eukaryota</taxon>
        <taxon>Metazoa</taxon>
        <taxon>Porifera</taxon>
        <taxon>Hexactinellida</taxon>
        <taxon>Hexasterophora</taxon>
        <taxon>Lyssacinosida</taxon>
        <taxon>Leucopsacidae</taxon>
        <taxon>Oopsacas</taxon>
    </lineage>
</organism>
<comment type="caution">
    <text evidence="2">The sequence shown here is derived from an EMBL/GenBank/DDBJ whole genome shotgun (WGS) entry which is preliminary data.</text>
</comment>
<gene>
    <name evidence="2" type="ORF">LOD99_4299</name>
</gene>
<evidence type="ECO:0000259" key="1">
    <source>
        <dbReference type="PROSITE" id="PS50021"/>
    </source>
</evidence>
<dbReference type="PANTHER" id="PTHR47385">
    <property type="entry name" value="CALPONIN"/>
    <property type="match status" value="1"/>
</dbReference>
<dbReference type="AlphaFoldDB" id="A0AAV7JVX8"/>
<dbReference type="GO" id="GO:0051015">
    <property type="term" value="F:actin filament binding"/>
    <property type="evidence" value="ECO:0007669"/>
    <property type="project" value="TreeGrafter"/>
</dbReference>
<dbReference type="PRINTS" id="PR00888">
    <property type="entry name" value="SM22CALPONIN"/>
</dbReference>
<keyword evidence="3" id="KW-1185">Reference proteome</keyword>
<feature type="domain" description="Calponin-homology (CH)" evidence="1">
    <location>
        <begin position="24"/>
        <end position="132"/>
    </location>
</feature>
<accession>A0AAV7JVX8</accession>
<dbReference type="SMART" id="SM00033">
    <property type="entry name" value="CH"/>
    <property type="match status" value="1"/>
</dbReference>
<dbReference type="GO" id="GO:0007015">
    <property type="term" value="P:actin filament organization"/>
    <property type="evidence" value="ECO:0007669"/>
    <property type="project" value="TreeGrafter"/>
</dbReference>
<dbReference type="InterPro" id="IPR036872">
    <property type="entry name" value="CH_dom_sf"/>
</dbReference>
<dbReference type="Gene3D" id="1.10.418.10">
    <property type="entry name" value="Calponin-like domain"/>
    <property type="match status" value="1"/>
</dbReference>
<proteinExistence type="predicted"/>
<dbReference type="Proteomes" id="UP001165289">
    <property type="component" value="Unassembled WGS sequence"/>
</dbReference>
<dbReference type="InterPro" id="IPR003096">
    <property type="entry name" value="SM22_calponin"/>
</dbReference>
<protein>
    <submittedName>
        <fullName evidence="2">Muscle-specific protein 20-like isoform X1</fullName>
    </submittedName>
</protein>
<evidence type="ECO:0000313" key="2">
    <source>
        <dbReference type="EMBL" id="KAI6652913.1"/>
    </source>
</evidence>
<dbReference type="InterPro" id="IPR050606">
    <property type="entry name" value="Calponin-like"/>
</dbReference>
<reference evidence="2 3" key="1">
    <citation type="journal article" date="2023" name="BMC Biol.">
        <title>The compact genome of the sponge Oopsacas minuta (Hexactinellida) is lacking key metazoan core genes.</title>
        <authorList>
            <person name="Santini S."/>
            <person name="Schenkelaars Q."/>
            <person name="Jourda C."/>
            <person name="Duchesne M."/>
            <person name="Belahbib H."/>
            <person name="Rocher C."/>
            <person name="Selva M."/>
            <person name="Riesgo A."/>
            <person name="Vervoort M."/>
            <person name="Leys S.P."/>
            <person name="Kodjabachian L."/>
            <person name="Le Bivic A."/>
            <person name="Borchiellini C."/>
            <person name="Claverie J.M."/>
            <person name="Renard E."/>
        </authorList>
    </citation>
    <scope>NUCLEOTIDE SEQUENCE [LARGE SCALE GENOMIC DNA]</scope>
    <source>
        <strain evidence="2">SPO-2</strain>
    </source>
</reference>
<dbReference type="PROSITE" id="PS50021">
    <property type="entry name" value="CH"/>
    <property type="match status" value="1"/>
</dbReference>
<name>A0AAV7JVX8_9METZ</name>
<dbReference type="InterPro" id="IPR001715">
    <property type="entry name" value="CH_dom"/>
</dbReference>